<dbReference type="Proteomes" id="UP000539075">
    <property type="component" value="Unassembled WGS sequence"/>
</dbReference>
<dbReference type="PANTHER" id="PTHR44936">
    <property type="entry name" value="SENSOR PROTEIN CREC"/>
    <property type="match status" value="1"/>
</dbReference>
<keyword evidence="19" id="KW-1185">Reference proteome</keyword>
<keyword evidence="12 15" id="KW-1133">Transmembrane helix</keyword>
<name>A0A7W8FHS3_9BACT</name>
<organism evidence="18 19">
    <name type="scientific">Desulfovibrio intestinalis</name>
    <dbReference type="NCBI Taxonomy" id="58621"/>
    <lineage>
        <taxon>Bacteria</taxon>
        <taxon>Pseudomonadati</taxon>
        <taxon>Thermodesulfobacteriota</taxon>
        <taxon>Desulfovibrionia</taxon>
        <taxon>Desulfovibrionales</taxon>
        <taxon>Desulfovibrionaceae</taxon>
        <taxon>Desulfovibrio</taxon>
    </lineage>
</organism>
<keyword evidence="13" id="KW-0902">Two-component regulatory system</keyword>
<comment type="catalytic activity">
    <reaction evidence="1">
        <text>ATP + protein L-histidine = ADP + protein N-phospho-L-histidine.</text>
        <dbReference type="EC" id="2.7.13.3"/>
    </reaction>
</comment>
<gene>
    <name evidence="18" type="ORF">HNQ38_002260</name>
</gene>
<sequence>MNTARHLPKSLFSRLTLFLLGAFFVLHTLTILTVADFFERHLVQNMLANHSATIALCVRMLEAEPAQDRPALVSSLAKISEVSITTLDKKPDMPQGQDKLSRFFLDHIKEALDDMSVPGQKPRALQAQVQVIVLGKESGEWASFFEKFFSLWDVSGSFLAHLTVQLTDGTWLNITYAGPGHRAHLEDMPYLVLALEFFVFAALLILIVYRLVRPLRSLAKAAESFGLNQGVPYMVPDEGPSEVRHAAQAFNAMQERIRGVMEERERMFAALSHDLRTPLTRMRLRLESAPGGEFKQKMLEDVHSLHSIVEMGTAMTLCERHVEDPTRTDIQAFLEAIVEDRREMGQNVLMTAEPDTALSALIFPVALRRCLDNLLDNALRYGQEAVLAASVLRRPGEKLVLRIDIDDKGPGIDPALLEKVFEPFFRVEGSRNRHTGGHGLGLSIAQGMAGMHRGTLNLSNLPQGGLRARLELPLVEGRPA</sequence>
<evidence type="ECO:0000256" key="2">
    <source>
        <dbReference type="ARBA" id="ARBA00004429"/>
    </source>
</evidence>
<keyword evidence="7" id="KW-0808">Transferase</keyword>
<dbReference type="AlphaFoldDB" id="A0A7W8FHS3"/>
<evidence type="ECO:0000256" key="1">
    <source>
        <dbReference type="ARBA" id="ARBA00000085"/>
    </source>
</evidence>
<dbReference type="Gene3D" id="1.10.287.130">
    <property type="match status" value="1"/>
</dbReference>
<evidence type="ECO:0000256" key="5">
    <source>
        <dbReference type="ARBA" id="ARBA00022519"/>
    </source>
</evidence>
<keyword evidence="5" id="KW-0997">Cell inner membrane</keyword>
<keyword evidence="8 15" id="KW-0812">Transmembrane</keyword>
<dbReference type="Pfam" id="PF00512">
    <property type="entry name" value="HisKA"/>
    <property type="match status" value="1"/>
</dbReference>
<evidence type="ECO:0000259" key="17">
    <source>
        <dbReference type="PROSITE" id="PS50885"/>
    </source>
</evidence>
<evidence type="ECO:0000256" key="8">
    <source>
        <dbReference type="ARBA" id="ARBA00022692"/>
    </source>
</evidence>
<dbReference type="InterPro" id="IPR003594">
    <property type="entry name" value="HATPase_dom"/>
</dbReference>
<feature type="transmembrane region" description="Helical" evidence="15">
    <location>
        <begin position="190"/>
        <end position="212"/>
    </location>
</feature>
<dbReference type="Pfam" id="PF02518">
    <property type="entry name" value="HATPase_c"/>
    <property type="match status" value="1"/>
</dbReference>
<evidence type="ECO:0000256" key="10">
    <source>
        <dbReference type="ARBA" id="ARBA00022777"/>
    </source>
</evidence>
<dbReference type="RefSeq" id="WP_183720541.1">
    <property type="nucleotide sequence ID" value="NZ_JACHGO010000006.1"/>
</dbReference>
<dbReference type="EMBL" id="JACHGO010000006">
    <property type="protein sequence ID" value="MBB5144152.1"/>
    <property type="molecule type" value="Genomic_DNA"/>
</dbReference>
<accession>A0A7W8FHS3</accession>
<feature type="domain" description="Histidine kinase" evidence="16">
    <location>
        <begin position="270"/>
        <end position="476"/>
    </location>
</feature>
<evidence type="ECO:0000259" key="16">
    <source>
        <dbReference type="PROSITE" id="PS50109"/>
    </source>
</evidence>
<keyword evidence="10 18" id="KW-0418">Kinase</keyword>
<evidence type="ECO:0000256" key="6">
    <source>
        <dbReference type="ARBA" id="ARBA00022553"/>
    </source>
</evidence>
<proteinExistence type="predicted"/>
<dbReference type="SUPFAM" id="SSF55874">
    <property type="entry name" value="ATPase domain of HSP90 chaperone/DNA topoisomerase II/histidine kinase"/>
    <property type="match status" value="1"/>
</dbReference>
<evidence type="ECO:0000256" key="12">
    <source>
        <dbReference type="ARBA" id="ARBA00022989"/>
    </source>
</evidence>
<feature type="domain" description="HAMP" evidence="17">
    <location>
        <begin position="209"/>
        <end position="262"/>
    </location>
</feature>
<reference evidence="18 19" key="1">
    <citation type="submission" date="2020-08" db="EMBL/GenBank/DDBJ databases">
        <title>Genomic Encyclopedia of Type Strains, Phase IV (KMG-IV): sequencing the most valuable type-strain genomes for metagenomic binning, comparative biology and taxonomic classification.</title>
        <authorList>
            <person name="Goeker M."/>
        </authorList>
    </citation>
    <scope>NUCLEOTIDE SEQUENCE [LARGE SCALE GENOMIC DNA]</scope>
    <source>
        <strain evidence="18 19">DSM 11275</strain>
    </source>
</reference>
<dbReference type="EC" id="2.7.13.3" evidence="3"/>
<dbReference type="PRINTS" id="PR00344">
    <property type="entry name" value="BCTRLSENSOR"/>
</dbReference>
<comment type="subcellular location">
    <subcellularLocation>
        <location evidence="2">Cell inner membrane</location>
        <topology evidence="2">Multi-pass membrane protein</topology>
    </subcellularLocation>
</comment>
<dbReference type="PROSITE" id="PS50885">
    <property type="entry name" value="HAMP"/>
    <property type="match status" value="1"/>
</dbReference>
<dbReference type="CDD" id="cd06225">
    <property type="entry name" value="HAMP"/>
    <property type="match status" value="1"/>
</dbReference>
<evidence type="ECO:0000313" key="19">
    <source>
        <dbReference type="Proteomes" id="UP000539075"/>
    </source>
</evidence>
<dbReference type="GO" id="GO:0000155">
    <property type="term" value="F:phosphorelay sensor kinase activity"/>
    <property type="evidence" value="ECO:0007669"/>
    <property type="project" value="InterPro"/>
</dbReference>
<evidence type="ECO:0000256" key="3">
    <source>
        <dbReference type="ARBA" id="ARBA00012438"/>
    </source>
</evidence>
<dbReference type="InterPro" id="IPR003660">
    <property type="entry name" value="HAMP_dom"/>
</dbReference>
<keyword evidence="9" id="KW-0547">Nucleotide-binding</keyword>
<dbReference type="GO" id="GO:0005524">
    <property type="term" value="F:ATP binding"/>
    <property type="evidence" value="ECO:0007669"/>
    <property type="project" value="UniProtKB-KW"/>
</dbReference>
<dbReference type="CDD" id="cd00082">
    <property type="entry name" value="HisKA"/>
    <property type="match status" value="1"/>
</dbReference>
<evidence type="ECO:0000256" key="11">
    <source>
        <dbReference type="ARBA" id="ARBA00022840"/>
    </source>
</evidence>
<dbReference type="InterPro" id="IPR036097">
    <property type="entry name" value="HisK_dim/P_sf"/>
</dbReference>
<comment type="caution">
    <text evidence="18">The sequence shown here is derived from an EMBL/GenBank/DDBJ whole genome shotgun (WGS) entry which is preliminary data.</text>
</comment>
<dbReference type="Pfam" id="PF00672">
    <property type="entry name" value="HAMP"/>
    <property type="match status" value="1"/>
</dbReference>
<evidence type="ECO:0000256" key="15">
    <source>
        <dbReference type="SAM" id="Phobius"/>
    </source>
</evidence>
<dbReference type="GO" id="GO:0005886">
    <property type="term" value="C:plasma membrane"/>
    <property type="evidence" value="ECO:0007669"/>
    <property type="project" value="UniProtKB-SubCell"/>
</dbReference>
<dbReference type="SMART" id="SM00388">
    <property type="entry name" value="HisKA"/>
    <property type="match status" value="1"/>
</dbReference>
<dbReference type="InterPro" id="IPR004358">
    <property type="entry name" value="Sig_transdc_His_kin-like_C"/>
</dbReference>
<evidence type="ECO:0000256" key="4">
    <source>
        <dbReference type="ARBA" id="ARBA00022475"/>
    </source>
</evidence>
<dbReference type="InterPro" id="IPR050980">
    <property type="entry name" value="2C_sensor_his_kinase"/>
</dbReference>
<evidence type="ECO:0000256" key="9">
    <source>
        <dbReference type="ARBA" id="ARBA00022741"/>
    </source>
</evidence>
<dbReference type="PANTHER" id="PTHR44936:SF5">
    <property type="entry name" value="SENSOR HISTIDINE KINASE ENVZ"/>
    <property type="match status" value="1"/>
</dbReference>
<dbReference type="SMART" id="SM00304">
    <property type="entry name" value="HAMP"/>
    <property type="match status" value="1"/>
</dbReference>
<keyword evidence="14 15" id="KW-0472">Membrane</keyword>
<evidence type="ECO:0000256" key="13">
    <source>
        <dbReference type="ARBA" id="ARBA00023012"/>
    </source>
</evidence>
<keyword evidence="11" id="KW-0067">ATP-binding</keyword>
<evidence type="ECO:0000256" key="14">
    <source>
        <dbReference type="ARBA" id="ARBA00023136"/>
    </source>
</evidence>
<dbReference type="InterPro" id="IPR036890">
    <property type="entry name" value="HATPase_C_sf"/>
</dbReference>
<dbReference type="InterPro" id="IPR005467">
    <property type="entry name" value="His_kinase_dom"/>
</dbReference>
<keyword evidence="4" id="KW-1003">Cell membrane</keyword>
<dbReference type="SMART" id="SM00387">
    <property type="entry name" value="HATPase_c"/>
    <property type="match status" value="1"/>
</dbReference>
<dbReference type="InterPro" id="IPR003661">
    <property type="entry name" value="HisK_dim/P_dom"/>
</dbReference>
<evidence type="ECO:0000256" key="7">
    <source>
        <dbReference type="ARBA" id="ARBA00022679"/>
    </source>
</evidence>
<evidence type="ECO:0000313" key="18">
    <source>
        <dbReference type="EMBL" id="MBB5144152.1"/>
    </source>
</evidence>
<keyword evidence="6" id="KW-0597">Phosphoprotein</keyword>
<dbReference type="SUPFAM" id="SSF47384">
    <property type="entry name" value="Homodimeric domain of signal transducing histidine kinase"/>
    <property type="match status" value="1"/>
</dbReference>
<dbReference type="Gene3D" id="3.30.565.10">
    <property type="entry name" value="Histidine kinase-like ATPase, C-terminal domain"/>
    <property type="match status" value="1"/>
</dbReference>
<dbReference type="PROSITE" id="PS50109">
    <property type="entry name" value="HIS_KIN"/>
    <property type="match status" value="1"/>
</dbReference>
<protein>
    <recommendedName>
        <fullName evidence="3">histidine kinase</fullName>
        <ecNumber evidence="3">2.7.13.3</ecNumber>
    </recommendedName>
</protein>